<keyword evidence="5" id="KW-0333">Golgi apparatus</keyword>
<proteinExistence type="inferred from homology"/>
<dbReference type="GeneID" id="19967782"/>
<dbReference type="GO" id="GO:0015031">
    <property type="term" value="P:protein transport"/>
    <property type="evidence" value="ECO:0007669"/>
    <property type="project" value="UniProtKB-KW"/>
</dbReference>
<comment type="subcellular location">
    <subcellularLocation>
        <location evidence="1">Golgi apparatus</location>
        <location evidence="1">trans-Golgi network</location>
    </subcellularLocation>
</comment>
<feature type="domain" description="Vps52 C-terminal" evidence="9">
    <location>
        <begin position="340"/>
        <end position="662"/>
    </location>
</feature>
<feature type="compositionally biased region" description="Low complexity" evidence="7">
    <location>
        <begin position="47"/>
        <end position="64"/>
    </location>
</feature>
<protein>
    <recommendedName>
        <fullName evidence="12">Vps52/Sac2 family protein</fullName>
    </recommendedName>
</protein>
<evidence type="ECO:0000256" key="6">
    <source>
        <dbReference type="SAM" id="Coils"/>
    </source>
</evidence>
<evidence type="ECO:0000256" key="2">
    <source>
        <dbReference type="ARBA" id="ARBA00008180"/>
    </source>
</evidence>
<dbReference type="GO" id="GO:0000938">
    <property type="term" value="C:GARP complex"/>
    <property type="evidence" value="ECO:0007669"/>
    <property type="project" value="TreeGrafter"/>
</dbReference>
<dbReference type="FunCoup" id="W2SEB8">
    <property type="interactions" value="877"/>
</dbReference>
<dbReference type="STRING" id="1220924.W2SEB8"/>
<dbReference type="Pfam" id="PF04129">
    <property type="entry name" value="Vps52_CC"/>
    <property type="match status" value="1"/>
</dbReference>
<dbReference type="GO" id="GO:0032456">
    <property type="term" value="P:endocytic recycling"/>
    <property type="evidence" value="ECO:0007669"/>
    <property type="project" value="TreeGrafter"/>
</dbReference>
<comment type="similarity">
    <text evidence="2">Belongs to the VPS52 family.</text>
</comment>
<organism evidence="10 11">
    <name type="scientific">Cyphellophora europaea (strain CBS 101466)</name>
    <name type="common">Phialophora europaea</name>
    <dbReference type="NCBI Taxonomy" id="1220924"/>
    <lineage>
        <taxon>Eukaryota</taxon>
        <taxon>Fungi</taxon>
        <taxon>Dikarya</taxon>
        <taxon>Ascomycota</taxon>
        <taxon>Pezizomycotina</taxon>
        <taxon>Eurotiomycetes</taxon>
        <taxon>Chaetothyriomycetidae</taxon>
        <taxon>Chaetothyriales</taxon>
        <taxon>Cyphellophoraceae</taxon>
        <taxon>Cyphellophora</taxon>
    </lineage>
</organism>
<feature type="region of interest" description="Disordered" evidence="7">
    <location>
        <begin position="134"/>
        <end position="154"/>
    </location>
</feature>
<dbReference type="GO" id="GO:0006896">
    <property type="term" value="P:Golgi to vacuole transport"/>
    <property type="evidence" value="ECO:0007669"/>
    <property type="project" value="TreeGrafter"/>
</dbReference>
<keyword evidence="11" id="KW-1185">Reference proteome</keyword>
<feature type="compositionally biased region" description="Polar residues" evidence="7">
    <location>
        <begin position="7"/>
        <end position="20"/>
    </location>
</feature>
<dbReference type="VEuPathDB" id="FungiDB:HMPREF1541_00443"/>
<dbReference type="GO" id="GO:0005829">
    <property type="term" value="C:cytosol"/>
    <property type="evidence" value="ECO:0007669"/>
    <property type="project" value="GOC"/>
</dbReference>
<evidence type="ECO:0000313" key="10">
    <source>
        <dbReference type="EMBL" id="ETN46259.1"/>
    </source>
</evidence>
<evidence type="ECO:0000256" key="5">
    <source>
        <dbReference type="ARBA" id="ARBA00023034"/>
    </source>
</evidence>
<evidence type="ECO:0000313" key="11">
    <source>
        <dbReference type="Proteomes" id="UP000030752"/>
    </source>
</evidence>
<evidence type="ECO:0000256" key="1">
    <source>
        <dbReference type="ARBA" id="ARBA00004601"/>
    </source>
</evidence>
<dbReference type="EMBL" id="KB822711">
    <property type="protein sequence ID" value="ETN46259.1"/>
    <property type="molecule type" value="Genomic_DNA"/>
</dbReference>
<dbReference type="InterPro" id="IPR048361">
    <property type="entry name" value="Vps52_C"/>
</dbReference>
<gene>
    <name evidence="10" type="ORF">HMPREF1541_00443</name>
</gene>
<accession>W2SEB8</accession>
<feature type="region of interest" description="Disordered" evidence="7">
    <location>
        <begin position="1"/>
        <end position="86"/>
    </location>
</feature>
<sequence length="665" mass="73988">MWLDRFSGQSTPAGGTTPNRYPSPAPRRTSHLAPATRPRPGLSPSRSNVSLDLSTNTSSVSLSSPTKAVNGSALRYEQKPPPNVRDPTLVLRDILKLGSEDDLNRTQRGLDRADIDEEKENIDFGGLSLQAFVDQELPQKPPSSTPSTRAKDKRQVFEDFHKSISESDDVLNNVESNLVTFQAELGQVSAEIENLQERSVQLNARLENRRQVEKLLGPAVEDVSISPTTVRAVAEGPIDDTFMKALAEVEARSKILERKKSEQGPVKALEDVKPLLEDLKAKAVERIRDYVVAQIKAIRSPNVNAQLIQHQSFIRHKELFPFLARNHPILFEEIGQAYINTVKWYYSSNFGRYQQALQKLPLHTIDQNDLIGVEPSAPKRSMLGAGKTSQQQHDNFSIGKRAEVIKSKNDSVIPSYLAEDSKTAHYLEVPFRHFNQALVDNVTAEYAVASEMFSTASYQQVTRKVEETFQPTFALGHSLTKSLIETTTDCLGILICVRLNQHFAFELQKRKVPGADSYINYTNILLWPRFQQAMDQHCESLKKVPTSGNRGAAAAFSLVGGDASKASVAPHAITQRFGQFLHGILSLSRDAGDDEPLSNSLGRLRTEYQSLMAKLSKGAGDTSKRPRFLFNNYSLVMTIISDAQGRLAEEQKEYFGNLLAETKAK</sequence>
<evidence type="ECO:0000259" key="9">
    <source>
        <dbReference type="Pfam" id="PF20655"/>
    </source>
</evidence>
<dbReference type="eggNOG" id="KOG1961">
    <property type="taxonomic scope" value="Eukaryota"/>
</dbReference>
<dbReference type="Proteomes" id="UP000030752">
    <property type="component" value="Unassembled WGS sequence"/>
</dbReference>
<dbReference type="RefSeq" id="XP_008710971.1">
    <property type="nucleotide sequence ID" value="XM_008712749.1"/>
</dbReference>
<evidence type="ECO:0000256" key="4">
    <source>
        <dbReference type="ARBA" id="ARBA00022927"/>
    </source>
</evidence>
<dbReference type="GO" id="GO:0042147">
    <property type="term" value="P:retrograde transport, endosome to Golgi"/>
    <property type="evidence" value="ECO:0007669"/>
    <property type="project" value="TreeGrafter"/>
</dbReference>
<dbReference type="InParanoid" id="W2SEB8"/>
<evidence type="ECO:0000259" key="8">
    <source>
        <dbReference type="Pfam" id="PF04129"/>
    </source>
</evidence>
<reference evidence="10 11" key="1">
    <citation type="submission" date="2013-03" db="EMBL/GenBank/DDBJ databases">
        <title>The Genome Sequence of Phialophora europaea CBS 101466.</title>
        <authorList>
            <consortium name="The Broad Institute Genomics Platform"/>
            <person name="Cuomo C."/>
            <person name="de Hoog S."/>
            <person name="Gorbushina A."/>
            <person name="Walker B."/>
            <person name="Young S.K."/>
            <person name="Zeng Q."/>
            <person name="Gargeya S."/>
            <person name="Fitzgerald M."/>
            <person name="Haas B."/>
            <person name="Abouelleil A."/>
            <person name="Allen A.W."/>
            <person name="Alvarado L."/>
            <person name="Arachchi H.M."/>
            <person name="Berlin A.M."/>
            <person name="Chapman S.B."/>
            <person name="Gainer-Dewar J."/>
            <person name="Goldberg J."/>
            <person name="Griggs A."/>
            <person name="Gujja S."/>
            <person name="Hansen M."/>
            <person name="Howarth C."/>
            <person name="Imamovic A."/>
            <person name="Ireland A."/>
            <person name="Larimer J."/>
            <person name="McCowan C."/>
            <person name="Murphy C."/>
            <person name="Pearson M."/>
            <person name="Poon T.W."/>
            <person name="Priest M."/>
            <person name="Roberts A."/>
            <person name="Saif S."/>
            <person name="Shea T."/>
            <person name="Sisk P."/>
            <person name="Sykes S."/>
            <person name="Wortman J."/>
            <person name="Nusbaum C."/>
            <person name="Birren B."/>
        </authorList>
    </citation>
    <scope>NUCLEOTIDE SEQUENCE [LARGE SCALE GENOMIC DNA]</scope>
    <source>
        <strain evidence="10 11">CBS 101466</strain>
    </source>
</reference>
<keyword evidence="6" id="KW-0175">Coiled coil</keyword>
<evidence type="ECO:0000256" key="7">
    <source>
        <dbReference type="SAM" id="MobiDB-lite"/>
    </source>
</evidence>
<evidence type="ECO:0008006" key="12">
    <source>
        <dbReference type="Google" id="ProtNLM"/>
    </source>
</evidence>
<keyword evidence="3" id="KW-0813">Transport</keyword>
<dbReference type="InterPro" id="IPR048319">
    <property type="entry name" value="Vps52_CC"/>
</dbReference>
<feature type="domain" description="Vps52 coiled-coil" evidence="8">
    <location>
        <begin position="156"/>
        <end position="323"/>
    </location>
</feature>
<dbReference type="PANTHER" id="PTHR14190:SF7">
    <property type="entry name" value="VACUOLAR PROTEIN SORTING-ASSOCIATED PROTEIN 52 HOMOLOG"/>
    <property type="match status" value="1"/>
</dbReference>
<evidence type="ECO:0000256" key="3">
    <source>
        <dbReference type="ARBA" id="ARBA00022448"/>
    </source>
</evidence>
<feature type="coiled-coil region" evidence="6">
    <location>
        <begin position="178"/>
        <end position="212"/>
    </location>
</feature>
<name>W2SEB8_CYPE1</name>
<dbReference type="OrthoDB" id="19482at2759"/>
<keyword evidence="4" id="KW-0653">Protein transport</keyword>
<dbReference type="AlphaFoldDB" id="W2SEB8"/>
<dbReference type="InterPro" id="IPR007258">
    <property type="entry name" value="Vps52"/>
</dbReference>
<dbReference type="GO" id="GO:0019905">
    <property type="term" value="F:syntaxin binding"/>
    <property type="evidence" value="ECO:0007669"/>
    <property type="project" value="TreeGrafter"/>
</dbReference>
<dbReference type="HOGENOM" id="CLU_010797_1_0_1"/>
<dbReference type="Pfam" id="PF20655">
    <property type="entry name" value="Vps52_C"/>
    <property type="match status" value="1"/>
</dbReference>
<dbReference type="PANTHER" id="PTHR14190">
    <property type="entry name" value="SUPPRESSOR OF ACTIN MUTATIONS 2/VACUOLAR PROTEIN SORTING 52"/>
    <property type="match status" value="1"/>
</dbReference>